<name>A0A2P9HEH3_9HYPH</name>
<proteinExistence type="predicted"/>
<evidence type="ECO:0000313" key="2">
    <source>
        <dbReference type="Proteomes" id="UP000246073"/>
    </source>
</evidence>
<sequence>MDRIKRPFINLPYRKRRDAFIRWRWRILLDTPIYGGLFTSQLRLDEQDYSSDWFDFLFVGSDGQTVWNAFIITARAAFLDADRFELPINTEIHECFKINRSFPNEVGLDIVVDEPFIDRKVIENAILHFRTLGEVDWTNPIPVPKDHLLAGSGVQLGNASLGKVGIFWFVQWQGRIRLLSASCPIAEGELYGDMITYGTGHYTTWNRWRKSKIAPFERGIANAFEYEEWPRGRVSYCQNTRRFLLLCDGKIMREDLLSRIRGAFELPEEQVTVDGDPHYQSVENFA</sequence>
<organism evidence="1 2">
    <name type="scientific">Ochrobactrum soli</name>
    <dbReference type="NCBI Taxonomy" id="2448455"/>
    <lineage>
        <taxon>Bacteria</taxon>
        <taxon>Pseudomonadati</taxon>
        <taxon>Pseudomonadota</taxon>
        <taxon>Alphaproteobacteria</taxon>
        <taxon>Hyphomicrobiales</taxon>
        <taxon>Brucellaceae</taxon>
        <taxon>Brucella/Ochrobactrum group</taxon>
        <taxon>Ochrobactrum</taxon>
    </lineage>
</organism>
<dbReference type="Proteomes" id="UP000246073">
    <property type="component" value="Unassembled WGS sequence"/>
</dbReference>
<evidence type="ECO:0000313" key="1">
    <source>
        <dbReference type="EMBL" id="SPL62498.1"/>
    </source>
</evidence>
<dbReference type="AlphaFoldDB" id="A0A2P9HEH3"/>
<gene>
    <name evidence="1" type="ORF">OHAE_5105</name>
</gene>
<accession>A0A2P9HEH3</accession>
<protein>
    <submittedName>
        <fullName evidence="1">Uncharacterized protein</fullName>
    </submittedName>
</protein>
<dbReference type="EMBL" id="OOFM01000003">
    <property type="protein sequence ID" value="SPL62498.1"/>
    <property type="molecule type" value="Genomic_DNA"/>
</dbReference>
<dbReference type="RefSeq" id="WP_109366643.1">
    <property type="nucleotide sequence ID" value="NZ_OOFM01000003.1"/>
</dbReference>
<reference evidence="2" key="1">
    <citation type="submission" date="2017-12" db="EMBL/GenBank/DDBJ databases">
        <authorList>
            <person name="Diaz M."/>
        </authorList>
    </citation>
    <scope>NUCLEOTIDE SEQUENCE [LARGE SCALE GENOMIC DNA]</scope>
    <source>
        <strain evidence="2">FI11154</strain>
    </source>
</reference>